<name>A0ABD6EY05_9BILA</name>
<proteinExistence type="predicted"/>
<dbReference type="InterPro" id="IPR035500">
    <property type="entry name" value="NHR-like_dom_sf"/>
</dbReference>
<accession>A0ABD6EY05</accession>
<dbReference type="PROSITE" id="PS51843">
    <property type="entry name" value="NR_LBD"/>
    <property type="match status" value="1"/>
</dbReference>
<keyword evidence="1" id="KW-0805">Transcription regulation</keyword>
<keyword evidence="6" id="KW-1185">Reference proteome</keyword>
<sequence>MICWITPRSKSYCLQLDDVRVTLNLTTDVAHIQSTAIVEAQREKIYHCLEEYCKQQNPSQSQRFAKLLLRLPALRSLSIKCNETNDLIIAAPQLEELRRIIVERQSRAQMDVML</sequence>
<comment type="caution">
    <text evidence="5">The sequence shown here is derived from an EMBL/GenBank/DDBJ whole genome shotgun (WGS) entry which is preliminary data.</text>
</comment>
<dbReference type="Proteomes" id="UP001608902">
    <property type="component" value="Unassembled WGS sequence"/>
</dbReference>
<dbReference type="SUPFAM" id="SSF48508">
    <property type="entry name" value="Nuclear receptor ligand-binding domain"/>
    <property type="match status" value="1"/>
</dbReference>
<evidence type="ECO:0000259" key="4">
    <source>
        <dbReference type="PROSITE" id="PS51843"/>
    </source>
</evidence>
<dbReference type="EMBL" id="JBGFUD010007310">
    <property type="protein sequence ID" value="MFH4981487.1"/>
    <property type="molecule type" value="Genomic_DNA"/>
</dbReference>
<dbReference type="InterPro" id="IPR000536">
    <property type="entry name" value="Nucl_hrmn_rcpt_lig-bd"/>
</dbReference>
<evidence type="ECO:0000313" key="5">
    <source>
        <dbReference type="EMBL" id="MFH4981487.1"/>
    </source>
</evidence>
<protein>
    <recommendedName>
        <fullName evidence="4">NR LBD domain-containing protein</fullName>
    </recommendedName>
</protein>
<dbReference type="Pfam" id="PF00104">
    <property type="entry name" value="Hormone_recep"/>
    <property type="match status" value="1"/>
</dbReference>
<evidence type="ECO:0000256" key="3">
    <source>
        <dbReference type="ARBA" id="ARBA00023170"/>
    </source>
</evidence>
<dbReference type="Gene3D" id="1.10.565.10">
    <property type="entry name" value="Retinoid X Receptor"/>
    <property type="match status" value="1"/>
</dbReference>
<evidence type="ECO:0000256" key="1">
    <source>
        <dbReference type="ARBA" id="ARBA00023015"/>
    </source>
</evidence>
<evidence type="ECO:0000313" key="6">
    <source>
        <dbReference type="Proteomes" id="UP001608902"/>
    </source>
</evidence>
<keyword evidence="3" id="KW-0675">Receptor</keyword>
<feature type="domain" description="NR LBD" evidence="4">
    <location>
        <begin position="1"/>
        <end position="107"/>
    </location>
</feature>
<reference evidence="5 6" key="1">
    <citation type="submission" date="2024-08" db="EMBL/GenBank/DDBJ databases">
        <title>Gnathostoma spinigerum genome.</title>
        <authorList>
            <person name="Gonzalez-Bertolin B."/>
            <person name="Monzon S."/>
            <person name="Zaballos A."/>
            <person name="Jimenez P."/>
            <person name="Dekumyoy P."/>
            <person name="Varona S."/>
            <person name="Cuesta I."/>
            <person name="Sumanam S."/>
            <person name="Adisakwattana P."/>
            <person name="Gasser R.B."/>
            <person name="Hernandez-Gonzalez A."/>
            <person name="Young N.D."/>
            <person name="Perteguer M.J."/>
        </authorList>
    </citation>
    <scope>NUCLEOTIDE SEQUENCE [LARGE SCALE GENOMIC DNA]</scope>
    <source>
        <strain evidence="5">AL3</strain>
        <tissue evidence="5">Liver</tissue>
    </source>
</reference>
<keyword evidence="2" id="KW-0804">Transcription</keyword>
<dbReference type="AlphaFoldDB" id="A0ABD6EY05"/>
<organism evidence="5 6">
    <name type="scientific">Gnathostoma spinigerum</name>
    <dbReference type="NCBI Taxonomy" id="75299"/>
    <lineage>
        <taxon>Eukaryota</taxon>
        <taxon>Metazoa</taxon>
        <taxon>Ecdysozoa</taxon>
        <taxon>Nematoda</taxon>
        <taxon>Chromadorea</taxon>
        <taxon>Rhabditida</taxon>
        <taxon>Spirurina</taxon>
        <taxon>Gnathostomatomorpha</taxon>
        <taxon>Gnathostomatoidea</taxon>
        <taxon>Gnathostomatidae</taxon>
        <taxon>Gnathostoma</taxon>
    </lineage>
</organism>
<evidence type="ECO:0000256" key="2">
    <source>
        <dbReference type="ARBA" id="ARBA00023163"/>
    </source>
</evidence>
<gene>
    <name evidence="5" type="ORF">AB6A40_008196</name>
</gene>